<dbReference type="EMBL" id="CP073100">
    <property type="protein sequence ID" value="QUE49993.1"/>
    <property type="molecule type" value="Genomic_DNA"/>
</dbReference>
<dbReference type="InterPro" id="IPR008007">
    <property type="entry name" value="Peptidase_M42"/>
</dbReference>
<proteinExistence type="inferred from homology"/>
<gene>
    <name evidence="9" type="ORF">KBB96_14080</name>
</gene>
<keyword evidence="4 8" id="KW-0479">Metal-binding</keyword>
<evidence type="ECO:0000256" key="2">
    <source>
        <dbReference type="ARBA" id="ARBA00022438"/>
    </source>
</evidence>
<accession>A0A975IYK9</accession>
<comment type="cofactor">
    <cofactor evidence="8">
        <name>a divalent metal cation</name>
        <dbReference type="ChEBI" id="CHEBI:60240"/>
    </cofactor>
    <text evidence="8">Binds 2 divalent metal cations per subunit.</text>
</comment>
<feature type="active site" description="Proton acceptor" evidence="7">
    <location>
        <position position="215"/>
    </location>
</feature>
<keyword evidence="3" id="KW-0645">Protease</keyword>
<protein>
    <submittedName>
        <fullName evidence="9">M42 family metallopeptidase</fullName>
    </submittedName>
</protein>
<dbReference type="PANTHER" id="PTHR32481">
    <property type="entry name" value="AMINOPEPTIDASE"/>
    <property type="match status" value="1"/>
</dbReference>
<evidence type="ECO:0000256" key="4">
    <source>
        <dbReference type="ARBA" id="ARBA00022723"/>
    </source>
</evidence>
<feature type="binding site" evidence="8">
    <location>
        <position position="325"/>
    </location>
    <ligand>
        <name>Zn(2+)</name>
        <dbReference type="ChEBI" id="CHEBI:29105"/>
        <label>2</label>
    </ligand>
</feature>
<dbReference type="InterPro" id="IPR051464">
    <property type="entry name" value="Peptidase_M42_aminopept"/>
</dbReference>
<dbReference type="GO" id="GO:0006508">
    <property type="term" value="P:proteolysis"/>
    <property type="evidence" value="ECO:0007669"/>
    <property type="project" value="UniProtKB-KW"/>
</dbReference>
<dbReference type="PIRSF" id="PIRSF001123">
    <property type="entry name" value="PepA_GA"/>
    <property type="match status" value="1"/>
</dbReference>
<dbReference type="GO" id="GO:0046872">
    <property type="term" value="F:metal ion binding"/>
    <property type="evidence" value="ECO:0007669"/>
    <property type="project" value="UniProtKB-UniRule"/>
</dbReference>
<dbReference type="PANTHER" id="PTHR32481:SF0">
    <property type="entry name" value="AMINOPEPTIDASE YPDE-RELATED"/>
    <property type="match status" value="1"/>
</dbReference>
<dbReference type="Proteomes" id="UP000676169">
    <property type="component" value="Chromosome"/>
</dbReference>
<dbReference type="SUPFAM" id="SSF53187">
    <property type="entry name" value="Zn-dependent exopeptidases"/>
    <property type="match status" value="1"/>
</dbReference>
<keyword evidence="10" id="KW-1185">Reference proteome</keyword>
<comment type="similarity">
    <text evidence="1 6">Belongs to the peptidase M42 family.</text>
</comment>
<evidence type="ECO:0000256" key="1">
    <source>
        <dbReference type="ARBA" id="ARBA00006272"/>
    </source>
</evidence>
<dbReference type="InterPro" id="IPR023367">
    <property type="entry name" value="Peptidase_M42_dom2"/>
</dbReference>
<keyword evidence="2" id="KW-0031">Aminopeptidase</keyword>
<feature type="binding site" evidence="8">
    <location>
        <position position="181"/>
    </location>
    <ligand>
        <name>Zn(2+)</name>
        <dbReference type="ChEBI" id="CHEBI:29105"/>
        <label>2</label>
    </ligand>
</feature>
<dbReference type="SUPFAM" id="SSF101821">
    <property type="entry name" value="Aminopeptidase/glucanase lid domain"/>
    <property type="match status" value="1"/>
</dbReference>
<dbReference type="AlphaFoldDB" id="A0A975IYK9"/>
<feature type="binding site" evidence="8">
    <location>
        <position position="67"/>
    </location>
    <ligand>
        <name>Zn(2+)</name>
        <dbReference type="ChEBI" id="CHEBI:29105"/>
        <label>1</label>
    </ligand>
</feature>
<dbReference type="KEGG" id="lamb:KBB96_14080"/>
<evidence type="ECO:0000256" key="6">
    <source>
        <dbReference type="PIRNR" id="PIRNR001123"/>
    </source>
</evidence>
<dbReference type="GO" id="GO:0004177">
    <property type="term" value="F:aminopeptidase activity"/>
    <property type="evidence" value="ECO:0007669"/>
    <property type="project" value="UniProtKB-UniRule"/>
</dbReference>
<dbReference type="Gene3D" id="2.40.30.40">
    <property type="entry name" value="Peptidase M42, domain 2"/>
    <property type="match status" value="1"/>
</dbReference>
<evidence type="ECO:0000313" key="10">
    <source>
        <dbReference type="Proteomes" id="UP000676169"/>
    </source>
</evidence>
<feature type="binding site" evidence="8">
    <location>
        <position position="238"/>
    </location>
    <ligand>
        <name>Zn(2+)</name>
        <dbReference type="ChEBI" id="CHEBI:29105"/>
        <label>1</label>
    </ligand>
</feature>
<evidence type="ECO:0000256" key="7">
    <source>
        <dbReference type="PIRSR" id="PIRSR001123-1"/>
    </source>
</evidence>
<feature type="binding site" evidence="8">
    <location>
        <position position="181"/>
    </location>
    <ligand>
        <name>Zn(2+)</name>
        <dbReference type="ChEBI" id="CHEBI:29105"/>
        <label>1</label>
    </ligand>
</feature>
<keyword evidence="5" id="KW-0378">Hydrolase</keyword>
<reference evidence="9" key="1">
    <citation type="submission" date="2021-04" db="EMBL/GenBank/DDBJ databases">
        <title>Luteolibacter sp. 32A isolated from the skin of an Anderson's salamander (Ambystoma andersonii).</title>
        <authorList>
            <person name="Spergser J."/>
            <person name="Busse H.-J."/>
        </authorList>
    </citation>
    <scope>NUCLEOTIDE SEQUENCE</scope>
    <source>
        <strain evidence="9">32A</strain>
    </source>
</reference>
<dbReference type="CDD" id="cd05656">
    <property type="entry name" value="M42_Frv"/>
    <property type="match status" value="1"/>
</dbReference>
<dbReference type="Gene3D" id="3.40.630.10">
    <property type="entry name" value="Zn peptidases"/>
    <property type="match status" value="1"/>
</dbReference>
<name>A0A975IYK9_9BACT</name>
<feature type="binding site" evidence="8">
    <location>
        <position position="216"/>
    </location>
    <ligand>
        <name>Zn(2+)</name>
        <dbReference type="ChEBI" id="CHEBI:29105"/>
        <label>2</label>
    </ligand>
</feature>
<organism evidence="9 10">
    <name type="scientific">Luteolibacter ambystomatis</name>
    <dbReference type="NCBI Taxonomy" id="2824561"/>
    <lineage>
        <taxon>Bacteria</taxon>
        <taxon>Pseudomonadati</taxon>
        <taxon>Verrucomicrobiota</taxon>
        <taxon>Verrucomicrobiia</taxon>
        <taxon>Verrucomicrobiales</taxon>
        <taxon>Verrucomicrobiaceae</taxon>
        <taxon>Luteolibacter</taxon>
    </lineage>
</organism>
<dbReference type="Pfam" id="PF05343">
    <property type="entry name" value="Peptidase_M42"/>
    <property type="match status" value="1"/>
</dbReference>
<evidence type="ECO:0000256" key="3">
    <source>
        <dbReference type="ARBA" id="ARBA00022670"/>
    </source>
</evidence>
<evidence type="ECO:0000256" key="5">
    <source>
        <dbReference type="ARBA" id="ARBA00022801"/>
    </source>
</evidence>
<dbReference type="RefSeq" id="WP_211630082.1">
    <property type="nucleotide sequence ID" value="NZ_CP073100.1"/>
</dbReference>
<sequence>MSLKADDRDFLFELLETPSPTGFEMPGQRVWAKWIGKHAEETACDAYGSTWAVLPGKSERIVMLEAHADEIGFIIKHIDDHGFLRLDRIGGSDAATARGRRLNFYGDKGVVPGIIGNTAIHLRRDEAGQEKAPAVHELWVDVGASSAKEVAALGLRVGHPAVYQDSPMELSHDRLVGRALDNRVGGYIIAQVMKRVAKEKKKPAFTLVCLNAVQEEIGGHGAMMATYRLRPDVCVCLDVTHATDTPGIDHVKFGKVKLGGGPSLTHGSANHPKVVDRLIKVADKAEIPLQHESSSRFTGTDTDKIFHSREGVPSALVSLPLRCMHSVVETAHLRDIEQTIELLTGFVMSLDADDVFHQTL</sequence>
<evidence type="ECO:0000256" key="8">
    <source>
        <dbReference type="PIRSR" id="PIRSR001123-2"/>
    </source>
</evidence>
<evidence type="ECO:0000313" key="9">
    <source>
        <dbReference type="EMBL" id="QUE49993.1"/>
    </source>
</evidence>